<dbReference type="Proteomes" id="UP000248132">
    <property type="component" value="Unassembled WGS sequence"/>
</dbReference>
<dbReference type="RefSeq" id="WP_110461276.1">
    <property type="nucleotide sequence ID" value="NZ_QKMR01000005.1"/>
</dbReference>
<dbReference type="SMART" id="SM00244">
    <property type="entry name" value="PHB"/>
    <property type="match status" value="1"/>
</dbReference>
<keyword evidence="1" id="KW-0812">Transmembrane</keyword>
<dbReference type="Gene3D" id="3.30.479.30">
    <property type="entry name" value="Band 7 domain"/>
    <property type="match status" value="1"/>
</dbReference>
<evidence type="ECO:0000256" key="1">
    <source>
        <dbReference type="SAM" id="Phobius"/>
    </source>
</evidence>
<dbReference type="PANTHER" id="PTHR43446:SF1">
    <property type="entry name" value="BAND 7 DOMAIN-CONTAINING PROTEIN"/>
    <property type="match status" value="1"/>
</dbReference>
<feature type="transmembrane region" description="Helical" evidence="1">
    <location>
        <begin position="38"/>
        <end position="61"/>
    </location>
</feature>
<keyword evidence="4" id="KW-1185">Reference proteome</keyword>
<keyword evidence="1" id="KW-1133">Transmembrane helix</keyword>
<evidence type="ECO:0000259" key="2">
    <source>
        <dbReference type="SMART" id="SM00244"/>
    </source>
</evidence>
<feature type="domain" description="Band 7" evidence="2">
    <location>
        <begin position="56"/>
        <end position="222"/>
    </location>
</feature>
<dbReference type="OrthoDB" id="9813479at2"/>
<organism evidence="3 4">
    <name type="scientific">Ruminiclostridium sufflavum DSM 19573</name>
    <dbReference type="NCBI Taxonomy" id="1121337"/>
    <lineage>
        <taxon>Bacteria</taxon>
        <taxon>Bacillati</taxon>
        <taxon>Bacillota</taxon>
        <taxon>Clostridia</taxon>
        <taxon>Eubacteriales</taxon>
        <taxon>Oscillospiraceae</taxon>
        <taxon>Ruminiclostridium</taxon>
    </lineage>
</organism>
<dbReference type="InterPro" id="IPR036013">
    <property type="entry name" value="Band_7/SPFH_dom_sf"/>
</dbReference>
<dbReference type="CDD" id="cd03402">
    <property type="entry name" value="SPFH_like_u2"/>
    <property type="match status" value="1"/>
</dbReference>
<sequence>MKEIIGKTKSGGLLLLVSFIVLIASVGIFVLGLLNEGILLSVIGCVLFVVYIFILPGFFTIQPNEAMVLILFGKYAGTVKEAGWHWSNPFYTKKKISLRSRNVNGEKIKVNDEMGNPIEIAAVIVWRVENTAEACFDVDNYIDYVNVQSESALRHLAGMYPYDVDEENTDTLSLRGSSDEVSEALKNELQQRLGKAGVIVEEARISHLAYAPEIAAAMLQRQQAAAIIAARQKIVEGAVGMVQMALNKLSVDGIVDLDEERKAAMVSNLLVVLCGERSTQPVINAGTLHN</sequence>
<dbReference type="EMBL" id="QKMR01000005">
    <property type="protein sequence ID" value="PYG88856.1"/>
    <property type="molecule type" value="Genomic_DNA"/>
</dbReference>
<dbReference type="Pfam" id="PF01145">
    <property type="entry name" value="Band_7"/>
    <property type="match status" value="1"/>
</dbReference>
<keyword evidence="1" id="KW-0472">Membrane</keyword>
<evidence type="ECO:0000313" key="3">
    <source>
        <dbReference type="EMBL" id="PYG88856.1"/>
    </source>
</evidence>
<comment type="caution">
    <text evidence="3">The sequence shown here is derived from an EMBL/GenBank/DDBJ whole genome shotgun (WGS) entry which is preliminary data.</text>
</comment>
<feature type="transmembrane region" description="Helical" evidence="1">
    <location>
        <begin position="12"/>
        <end position="32"/>
    </location>
</feature>
<accession>A0A318XRU4</accession>
<evidence type="ECO:0000313" key="4">
    <source>
        <dbReference type="Proteomes" id="UP000248132"/>
    </source>
</evidence>
<proteinExistence type="predicted"/>
<dbReference type="AlphaFoldDB" id="A0A318XRU4"/>
<dbReference type="InterPro" id="IPR001107">
    <property type="entry name" value="Band_7"/>
</dbReference>
<dbReference type="SUPFAM" id="SSF117892">
    <property type="entry name" value="Band 7/SPFH domain"/>
    <property type="match status" value="1"/>
</dbReference>
<protein>
    <submittedName>
        <fullName evidence="3">SPFH domain/Band 7 family protein</fullName>
    </submittedName>
</protein>
<gene>
    <name evidence="3" type="ORF">LY28_01219</name>
</gene>
<dbReference type="PANTHER" id="PTHR43446">
    <property type="entry name" value="MEMBRANE PROTEIN-RELATED"/>
    <property type="match status" value="1"/>
</dbReference>
<reference evidence="3 4" key="1">
    <citation type="submission" date="2018-06" db="EMBL/GenBank/DDBJ databases">
        <title>Genomic Encyclopedia of Type Strains, Phase I: the one thousand microbial genomes (KMG-I) project.</title>
        <authorList>
            <person name="Kyrpides N."/>
        </authorList>
    </citation>
    <scope>NUCLEOTIDE SEQUENCE [LARGE SCALE GENOMIC DNA]</scope>
    <source>
        <strain evidence="3 4">DSM 19573</strain>
    </source>
</reference>
<name>A0A318XRU4_9FIRM</name>